<evidence type="ECO:0000256" key="7">
    <source>
        <dbReference type="ARBA" id="ARBA00022884"/>
    </source>
</evidence>
<accession>A0A6B9LRC2</accession>
<dbReference type="InterPro" id="IPR003381">
    <property type="entry name" value="L4"/>
</dbReference>
<keyword evidence="11" id="KW-1035">Host cytoplasm</keyword>
<dbReference type="GeneID" id="80536237"/>
<feature type="region of interest" description="Disordered" evidence="14">
    <location>
        <begin position="1"/>
        <end position="75"/>
    </location>
</feature>
<protein>
    <submittedName>
        <fullName evidence="15">Shutoff protein</fullName>
    </submittedName>
</protein>
<evidence type="ECO:0000256" key="3">
    <source>
        <dbReference type="ARBA" id="ARBA00022553"/>
    </source>
</evidence>
<feature type="compositionally biased region" description="Polar residues" evidence="14">
    <location>
        <begin position="24"/>
        <end position="39"/>
    </location>
</feature>
<feature type="compositionally biased region" description="Acidic residues" evidence="14">
    <location>
        <begin position="45"/>
        <end position="55"/>
    </location>
</feature>
<keyword evidence="16" id="KW-1185">Reference proteome</keyword>
<keyword evidence="9" id="KW-1190">Host gene expression shutoff by virus</keyword>
<evidence type="ECO:0000256" key="8">
    <source>
        <dbReference type="ARBA" id="ARBA00022921"/>
    </source>
</evidence>
<keyword evidence="1" id="KW-0813">Transport</keyword>
<evidence type="ECO:0000256" key="4">
    <source>
        <dbReference type="ARBA" id="ARBA00022581"/>
    </source>
</evidence>
<feature type="compositionally biased region" description="Acidic residues" evidence="14">
    <location>
        <begin position="7"/>
        <end position="22"/>
    </location>
</feature>
<evidence type="ECO:0000256" key="12">
    <source>
        <dbReference type="ARBA" id="ARBA00023247"/>
    </source>
</evidence>
<proteinExistence type="predicted"/>
<keyword evidence="5" id="KW-1155">Translational shunt</keyword>
<keyword evidence="6" id="KW-1193">Eukaryotic host translation shutoff by virus</keyword>
<evidence type="ECO:0000256" key="2">
    <source>
        <dbReference type="ARBA" id="ARBA00022481"/>
    </source>
</evidence>
<evidence type="ECO:0000313" key="15">
    <source>
        <dbReference type="EMBL" id="QHB43551.1"/>
    </source>
</evidence>
<dbReference type="Pfam" id="PF02438">
    <property type="entry name" value="Adeno_100"/>
    <property type="match status" value="1"/>
</dbReference>
<organism evidence="15 16">
    <name type="scientific">psittacine adenovirus 7</name>
    <dbReference type="NCBI Taxonomy" id="2848040"/>
    <lineage>
        <taxon>Viruses</taxon>
        <taxon>Varidnaviria</taxon>
        <taxon>Bamfordvirae</taxon>
        <taxon>Preplasmiviricota</taxon>
        <taxon>Polisuviricotina</taxon>
        <taxon>Pharingeaviricetes</taxon>
        <taxon>Rowavirales</taxon>
        <taxon>Adenoviridae</taxon>
        <taxon>Siadenovirus</taxon>
        <taxon>Siadenovirus sanguineae</taxon>
        <taxon>Psittacine siadenovirus E</taxon>
    </lineage>
</organism>
<dbReference type="Proteomes" id="UP000681220">
    <property type="component" value="Segment"/>
</dbReference>
<feature type="compositionally biased region" description="Basic and acidic residues" evidence="14">
    <location>
        <begin position="687"/>
        <end position="703"/>
    </location>
</feature>
<dbReference type="RefSeq" id="YP_010798155.1">
    <property type="nucleotide sequence ID" value="NC_076340.1"/>
</dbReference>
<sequence length="703" mass="80292">MASMEAAVDDIEEPPQEEEEGEQNVLSNASDTKRTTIVLSTEIAGEPDDSDGEADESQRPATEFPDTSAKSGTSAGEFATNTFSMHLMRQAQLCKLALQKKYKYLPESISKIAEAFEEMIFNPSSEADKKQQEPRLNFYPPFAVPEVTASYFSFFNILSVPFSCCANRTGTTKLKKLQNSTEYRLLPVFDSAMFTVTEALGSEVTPTDSLPRKTRLVTLAADYNRLLHMKDKLSYVTQFAYPALNLPPKLCRLLTENLFKTFQTGREKEEEVQYIFTDQVISDCLTEQLADLKLTEEKLADIGSKFRKNLLAAIQYILPLKLMQHLFREPGMIKKMQEILHYTFNHGFINLITHVTGQCLSRYITFHGMTFENRNNNPGLHGSLDLNDGEDYIVDTLFLFLMLTWQTAMGIWQQNLNNDNMSQLKKLLQAKRAKLVFCRDADSIADLLLDWVTDSGMLVKVFQQHLPDFVSQMQLSNYRQFILSRSNISCLASALIKDFVPIDFNESSPRLWGHCYLLQLSYYLYNHGDYMQIFFINDNGQPLTNEVLCHCNLCSPHRMPLHNPALHNEILAIDSFDFFVPAKDGKGGDRVTLSPGMWANKYLDHFFGKDFFPFEVCKYLDQPEKFTETKSACIITKPEILATLKEMKKQREKFLLEKGSGVYLDPETGDNLSDAKLLLQPAEATEPDFRKDTRKRLQEQKQP</sequence>
<keyword evidence="3" id="KW-0597">Phosphoprotein</keyword>
<keyword evidence="2" id="KW-0488">Methylation</keyword>
<reference evidence="15 16" key="1">
    <citation type="journal article" date="2019" name="Vet. Microbiol.">
        <title>Disease surveillance in wild Victorian cacatuids reveals co-infection with multiple agents and detection of novel avian viruses.</title>
        <authorList>
            <person name="Sutherland M."/>
            <person name="Sarker S."/>
            <person name="Vaz P.K."/>
            <person name="Legione A.R."/>
            <person name="Devlin J.M."/>
            <person name="Macwhirter P.L."/>
            <person name="Whiteley P.L."/>
            <person name="Raidal S.R."/>
        </authorList>
    </citation>
    <scope>NUCLEOTIDE SEQUENCE [LARGE SCALE GENOMIC DNA]</scope>
    <source>
        <strain evidence="15">CorAdV1/Melbourne/2015</strain>
    </source>
</reference>
<dbReference type="GO" id="GO:0039704">
    <property type="term" value="P:viral translational shunt"/>
    <property type="evidence" value="ECO:0007669"/>
    <property type="project" value="InterPro"/>
</dbReference>
<dbReference type="GO" id="GO:0003723">
    <property type="term" value="F:RNA binding"/>
    <property type="evidence" value="ECO:0007669"/>
    <property type="project" value="UniProtKB-KW"/>
</dbReference>
<evidence type="ECO:0000256" key="1">
    <source>
        <dbReference type="ARBA" id="ARBA00022448"/>
    </source>
</evidence>
<dbReference type="KEGG" id="vg:80536237"/>
<evidence type="ECO:0000256" key="9">
    <source>
        <dbReference type="ARBA" id="ARBA00022995"/>
    </source>
</evidence>
<keyword evidence="12" id="KW-1262">Eukaryotic host gene expression shutoff by virus</keyword>
<dbReference type="GO" id="GO:0039657">
    <property type="term" value="P:symbiont-mediated suppression of host gene expression"/>
    <property type="evidence" value="ECO:0007669"/>
    <property type="project" value="UniProtKB-KW"/>
</dbReference>
<evidence type="ECO:0000256" key="10">
    <source>
        <dbReference type="ARBA" id="ARBA00023186"/>
    </source>
</evidence>
<evidence type="ECO:0000256" key="13">
    <source>
        <dbReference type="ARBA" id="ARBA00023325"/>
    </source>
</evidence>
<dbReference type="EMBL" id="MK227353">
    <property type="protein sequence ID" value="QHB43551.1"/>
    <property type="molecule type" value="Genomic_DNA"/>
</dbReference>
<evidence type="ECO:0000256" key="11">
    <source>
        <dbReference type="ARBA" id="ARBA00023200"/>
    </source>
</evidence>
<keyword evidence="4" id="KW-0945">Host-virus interaction</keyword>
<keyword evidence="13" id="KW-1075">Inhibition of eukaryotic host translation factors by virus</keyword>
<evidence type="ECO:0000256" key="14">
    <source>
        <dbReference type="SAM" id="MobiDB-lite"/>
    </source>
</evidence>
<dbReference type="GO" id="GO:0039606">
    <property type="term" value="P:symbiont-mediated suppression of host translation initiation"/>
    <property type="evidence" value="ECO:0007669"/>
    <property type="project" value="UniProtKB-KW"/>
</dbReference>
<keyword evidence="8" id="KW-0426">Late protein</keyword>
<name>A0A6B9LRC2_9ADEN</name>
<keyword evidence="10" id="KW-0143">Chaperone</keyword>
<evidence type="ECO:0000256" key="5">
    <source>
        <dbReference type="ARBA" id="ARBA00022586"/>
    </source>
</evidence>
<evidence type="ECO:0000256" key="6">
    <source>
        <dbReference type="ARBA" id="ARBA00022809"/>
    </source>
</evidence>
<keyword evidence="7" id="KW-0694">RNA-binding</keyword>
<feature type="region of interest" description="Disordered" evidence="14">
    <location>
        <begin position="681"/>
        <end position="703"/>
    </location>
</feature>
<evidence type="ECO:0000313" key="16">
    <source>
        <dbReference type="Proteomes" id="UP000681220"/>
    </source>
</evidence>